<name>C8WIT9_EGGLE</name>
<keyword evidence="4" id="KW-0564">Palmitate</keyword>
<sequence precursor="true">MNASTIVKTIAAVALASAALVALAGCGSNAAAGDEKTIVVGASPTPHAEILEQVKDRLADEGYTLEVKEFTDYVQPNTALEDGALDANYFQHITYLEDFNDERGTNLASAGGIHFEPLCLYPGKTASLDALPDGAQIAVPSDTTNEARALLLLESQGLIKIRDGAGLAATANDIVENPKNLTIVETEAASLPRTLQDVDLAVINGNYAIGAGLEPETALASEDENSEAADKYVNVVAVRAGDESSEKIKALVNALQSDEVKRFIEDTYGVAVIPSF</sequence>
<accession>C8WIT9</accession>
<dbReference type="Gene3D" id="3.40.190.10">
    <property type="entry name" value="Periplasmic binding protein-like II"/>
    <property type="match status" value="2"/>
</dbReference>
<dbReference type="InterPro" id="IPR004872">
    <property type="entry name" value="Lipoprotein_NlpA"/>
</dbReference>
<proteinExistence type="inferred from homology"/>
<evidence type="ECO:0000256" key="4">
    <source>
        <dbReference type="ARBA" id="ARBA00023139"/>
    </source>
</evidence>
<dbReference type="BioCyc" id="ELEN479437:G1GFY-2030-MONOMER"/>
<keyword evidence="5 6" id="KW-0449">Lipoprotein</keyword>
<comment type="similarity">
    <text evidence="6">Belongs to the nlpA lipoprotein family.</text>
</comment>
<dbReference type="PANTHER" id="PTHR30429:SF0">
    <property type="entry name" value="METHIONINE-BINDING LIPOPROTEIN METQ"/>
    <property type="match status" value="1"/>
</dbReference>
<dbReference type="KEGG" id="ele:Elen_2017"/>
<dbReference type="eggNOG" id="COG1464">
    <property type="taxonomic scope" value="Bacteria"/>
</dbReference>
<dbReference type="Pfam" id="PF03180">
    <property type="entry name" value="Lipoprotein_9"/>
    <property type="match status" value="1"/>
</dbReference>
<dbReference type="EMBL" id="CP001726">
    <property type="protein sequence ID" value="ACV55981.1"/>
    <property type="molecule type" value="Genomic_DNA"/>
</dbReference>
<dbReference type="AlphaFoldDB" id="C8WIT9"/>
<reference evidence="9 10" key="1">
    <citation type="journal article" date="2009" name="Stand. Genomic Sci.">
        <title>Complete genome sequence of Eggerthella lenta type strain (IPP VPI 0255).</title>
        <authorList>
            <person name="Saunders E."/>
            <person name="Pukall R."/>
            <person name="Abt B."/>
            <person name="Lapidus A."/>
            <person name="Glavina Del Rio T."/>
            <person name="Copeland A."/>
            <person name="Tice H."/>
            <person name="Cheng J.F."/>
            <person name="Lucas S."/>
            <person name="Chen F."/>
            <person name="Nolan M."/>
            <person name="Bruce D."/>
            <person name="Goodwin L."/>
            <person name="Pitluck S."/>
            <person name="Ivanova N."/>
            <person name="Mavromatis K."/>
            <person name="Ovchinnikova G."/>
            <person name="Pati A."/>
            <person name="Chen A."/>
            <person name="Palaniappan K."/>
            <person name="Land M."/>
            <person name="Hauser L."/>
            <person name="Chang Y.J."/>
            <person name="Jeffries C.D."/>
            <person name="Chain P."/>
            <person name="Meincke L."/>
            <person name="Sims D."/>
            <person name="Brettin T."/>
            <person name="Detter J.C."/>
            <person name="Goker M."/>
            <person name="Bristow J."/>
            <person name="Eisen J.A."/>
            <person name="Markowitz V."/>
            <person name="Hugenholtz P."/>
            <person name="Kyrpides N.C."/>
            <person name="Klenk H.P."/>
            <person name="Han C."/>
        </authorList>
    </citation>
    <scope>NUCLEOTIDE SEQUENCE [LARGE SCALE GENOMIC DNA]</scope>
    <source>
        <strain evidence="10">ATCC 25559 / DSM 2243 / CCUG 17323 / JCM 9979 / KCTC 3265 / NCTC 11813 / VPI 0255 / 1899 B</strain>
    </source>
</reference>
<evidence type="ECO:0000256" key="1">
    <source>
        <dbReference type="ARBA" id="ARBA00004635"/>
    </source>
</evidence>
<organism evidence="9 10">
    <name type="scientific">Eggerthella lenta (strain ATCC 25559 / DSM 2243 / CCUG 17323 / JCM 9979 / KCTC 3265 / NCTC 11813 / VPI 0255 / 1899 B)</name>
    <name type="common">Eubacterium lentum</name>
    <dbReference type="NCBI Taxonomy" id="479437"/>
    <lineage>
        <taxon>Bacteria</taxon>
        <taxon>Bacillati</taxon>
        <taxon>Actinomycetota</taxon>
        <taxon>Coriobacteriia</taxon>
        <taxon>Eggerthellales</taxon>
        <taxon>Eggerthellaceae</taxon>
        <taxon>Eggerthella</taxon>
    </lineage>
</organism>
<dbReference type="PANTHER" id="PTHR30429">
    <property type="entry name" value="D-METHIONINE-BINDING LIPOPROTEIN METQ"/>
    <property type="match status" value="1"/>
</dbReference>
<dbReference type="RefSeq" id="WP_015760889.1">
    <property type="nucleotide sequence ID" value="NC_013204.1"/>
</dbReference>
<evidence type="ECO:0000256" key="6">
    <source>
        <dbReference type="PIRNR" id="PIRNR002854"/>
    </source>
</evidence>
<dbReference type="PaxDb" id="479437-Elen_2017"/>
<gene>
    <name evidence="9" type="ordered locus">Elen_2017</name>
</gene>
<evidence type="ECO:0000256" key="8">
    <source>
        <dbReference type="SAM" id="SignalP"/>
    </source>
</evidence>
<dbReference type="SUPFAM" id="SSF53850">
    <property type="entry name" value="Periplasmic binding protein-like II"/>
    <property type="match status" value="1"/>
</dbReference>
<evidence type="ECO:0000313" key="10">
    <source>
        <dbReference type="Proteomes" id="UP000001377"/>
    </source>
</evidence>
<evidence type="ECO:0000313" key="9">
    <source>
        <dbReference type="EMBL" id="ACV55981.1"/>
    </source>
</evidence>
<evidence type="ECO:0000256" key="7">
    <source>
        <dbReference type="PIRSR" id="PIRSR002854-1"/>
    </source>
</evidence>
<feature type="signal peptide" evidence="8">
    <location>
        <begin position="1"/>
        <end position="24"/>
    </location>
</feature>
<dbReference type="Proteomes" id="UP000001377">
    <property type="component" value="Chromosome"/>
</dbReference>
<comment type="subcellular location">
    <subcellularLocation>
        <location evidence="1">Membrane</location>
        <topology evidence="1">Lipid-anchor</topology>
    </subcellularLocation>
</comment>
<dbReference type="STRING" id="479437.Elen_2017"/>
<dbReference type="CDD" id="cd13597">
    <property type="entry name" value="PBP2_lipoprotein_Tp32"/>
    <property type="match status" value="1"/>
</dbReference>
<dbReference type="OrthoDB" id="9812878at2"/>
<dbReference type="PIRSF" id="PIRSF002854">
    <property type="entry name" value="MetQ"/>
    <property type="match status" value="1"/>
</dbReference>
<keyword evidence="3" id="KW-0472">Membrane</keyword>
<evidence type="ECO:0000256" key="2">
    <source>
        <dbReference type="ARBA" id="ARBA00022729"/>
    </source>
</evidence>
<protein>
    <recommendedName>
        <fullName evidence="6">Lipoprotein</fullName>
    </recommendedName>
</protein>
<evidence type="ECO:0000256" key="3">
    <source>
        <dbReference type="ARBA" id="ARBA00023136"/>
    </source>
</evidence>
<evidence type="ECO:0000256" key="5">
    <source>
        <dbReference type="ARBA" id="ARBA00023288"/>
    </source>
</evidence>
<feature type="lipid moiety-binding region" description="S-diacylglycerol cysteine" evidence="7">
    <location>
        <position position="26"/>
    </location>
</feature>
<dbReference type="HOGENOM" id="CLU_067080_0_0_11"/>
<keyword evidence="10" id="KW-1185">Reference proteome</keyword>
<dbReference type="GO" id="GO:0016020">
    <property type="term" value="C:membrane"/>
    <property type="evidence" value="ECO:0007669"/>
    <property type="project" value="UniProtKB-SubCell"/>
</dbReference>
<feature type="chain" id="PRO_5039373473" description="Lipoprotein" evidence="8">
    <location>
        <begin position="25"/>
        <end position="276"/>
    </location>
</feature>
<keyword evidence="2 8" id="KW-0732">Signal</keyword>